<comment type="caution">
    <text evidence="3">The sequence shown here is derived from an EMBL/GenBank/DDBJ whole genome shotgun (WGS) entry which is preliminary data.</text>
</comment>
<reference evidence="3 4" key="1">
    <citation type="journal article" date="2024" name="Nat. Commun.">
        <title>Phylogenomics reveals the evolutionary origins of lichenization in chlorophyte algae.</title>
        <authorList>
            <person name="Puginier C."/>
            <person name="Libourel C."/>
            <person name="Otte J."/>
            <person name="Skaloud P."/>
            <person name="Haon M."/>
            <person name="Grisel S."/>
            <person name="Petersen M."/>
            <person name="Berrin J.G."/>
            <person name="Delaux P.M."/>
            <person name="Dal Grande F."/>
            <person name="Keller J."/>
        </authorList>
    </citation>
    <scope>NUCLEOTIDE SEQUENCE [LARGE SCALE GENOMIC DNA]</scope>
    <source>
        <strain evidence="3 4">SAG 245.80</strain>
    </source>
</reference>
<protein>
    <recommendedName>
        <fullName evidence="2">PsbP C-terminal domain-containing protein</fullName>
    </recommendedName>
</protein>
<dbReference type="AlphaFoldDB" id="A0AAW1QMK6"/>
<organism evidence="3 4">
    <name type="scientific">Elliptochloris bilobata</name>
    <dbReference type="NCBI Taxonomy" id="381761"/>
    <lineage>
        <taxon>Eukaryota</taxon>
        <taxon>Viridiplantae</taxon>
        <taxon>Chlorophyta</taxon>
        <taxon>core chlorophytes</taxon>
        <taxon>Trebouxiophyceae</taxon>
        <taxon>Trebouxiophyceae incertae sedis</taxon>
        <taxon>Elliptochloris clade</taxon>
        <taxon>Elliptochloris</taxon>
    </lineage>
</organism>
<dbReference type="GO" id="GO:0019898">
    <property type="term" value="C:extrinsic component of membrane"/>
    <property type="evidence" value="ECO:0007669"/>
    <property type="project" value="InterPro"/>
</dbReference>
<dbReference type="SUPFAM" id="SSF55724">
    <property type="entry name" value="Mog1p/PsbP-like"/>
    <property type="match status" value="1"/>
</dbReference>
<dbReference type="Pfam" id="PF01789">
    <property type="entry name" value="PsbP"/>
    <property type="match status" value="1"/>
</dbReference>
<dbReference type="GO" id="GO:0015979">
    <property type="term" value="P:photosynthesis"/>
    <property type="evidence" value="ECO:0007669"/>
    <property type="project" value="InterPro"/>
</dbReference>
<evidence type="ECO:0000256" key="1">
    <source>
        <dbReference type="SAM" id="SignalP"/>
    </source>
</evidence>
<feature type="signal peptide" evidence="1">
    <location>
        <begin position="1"/>
        <end position="22"/>
    </location>
</feature>
<evidence type="ECO:0000313" key="4">
    <source>
        <dbReference type="Proteomes" id="UP001445335"/>
    </source>
</evidence>
<proteinExistence type="predicted"/>
<sequence>MEYKAFAVLLLALLTCAHGVTGSERSQSVEETVYETATLTGFAGRSFGFSGEPNTTYVLLSETKHQLVARFQRSVESRRVTNYIDAIGLSCRNHTVLVQVEGNRSLSVLLDGQPLHAPAEGEQLAEYSLVSQEPAATLSIVWQVSASSSSVILRTELLAVVMFVEPGVAADSQTLAQPAFLNFDIALLDEPAGGSMQGAIGETYARLLAGPAANLPGHPLFQEDDDQFHGSVRNYAVSGFFEAVGARGSVTQWFFKAYLFESSANSRREVILQSVNLALLGEATVGTDDAKTIVNSILGAYGLPLLKATPGFRVHEDADFSYRFEHPRSWVVRKNTQRAGVYISDFQTADKAVLEVVPDANLPDDARVEEVVERLVSPGSEVGGNSRLVLPDTRRIKVSDSEIDGQRYTYITFPSETITRSGYQIKRKNFAVAAARRGCLYCLVASARGDQYSPEKESTLRHIVDSFRLRA</sequence>
<accession>A0AAW1QMK6</accession>
<dbReference type="Gene3D" id="3.40.1000.10">
    <property type="entry name" value="Mog1/PsbP, alpha/beta/alpha sandwich"/>
    <property type="match status" value="1"/>
</dbReference>
<dbReference type="Proteomes" id="UP001445335">
    <property type="component" value="Unassembled WGS sequence"/>
</dbReference>
<evidence type="ECO:0000313" key="3">
    <source>
        <dbReference type="EMBL" id="KAK9822672.1"/>
    </source>
</evidence>
<dbReference type="EMBL" id="JALJOU010000085">
    <property type="protein sequence ID" value="KAK9822672.1"/>
    <property type="molecule type" value="Genomic_DNA"/>
</dbReference>
<keyword evidence="1" id="KW-0732">Signal</keyword>
<dbReference type="InterPro" id="IPR016123">
    <property type="entry name" value="Mog1/PsbP_a/b/a-sand"/>
</dbReference>
<feature type="chain" id="PRO_5043486415" description="PsbP C-terminal domain-containing protein" evidence="1">
    <location>
        <begin position="23"/>
        <end position="471"/>
    </location>
</feature>
<dbReference type="GO" id="GO:0009654">
    <property type="term" value="C:photosystem II oxygen evolving complex"/>
    <property type="evidence" value="ECO:0007669"/>
    <property type="project" value="InterPro"/>
</dbReference>
<evidence type="ECO:0000259" key="2">
    <source>
        <dbReference type="Pfam" id="PF01789"/>
    </source>
</evidence>
<gene>
    <name evidence="3" type="ORF">WJX81_007150</name>
</gene>
<dbReference type="GO" id="GO:0005509">
    <property type="term" value="F:calcium ion binding"/>
    <property type="evidence" value="ECO:0007669"/>
    <property type="project" value="InterPro"/>
</dbReference>
<keyword evidence="4" id="KW-1185">Reference proteome</keyword>
<dbReference type="InterPro" id="IPR002683">
    <property type="entry name" value="PsbP_C"/>
</dbReference>
<feature type="domain" description="PsbP C-terminal" evidence="2">
    <location>
        <begin position="311"/>
        <end position="468"/>
    </location>
</feature>
<name>A0AAW1QMK6_9CHLO</name>